<dbReference type="PANTHER" id="PTHR11960">
    <property type="entry name" value="EUKARYOTIC TRANSLATION INITIATION FACTOR 4E RELATED"/>
    <property type="match status" value="1"/>
</dbReference>
<gene>
    <name evidence="3" type="ORF">M514_22941</name>
</gene>
<feature type="region of interest" description="Disordered" evidence="2">
    <location>
        <begin position="1"/>
        <end position="25"/>
    </location>
</feature>
<dbReference type="Gene3D" id="3.30.760.10">
    <property type="entry name" value="RNA Cap, Translation Initiation Factor Eif4e"/>
    <property type="match status" value="1"/>
</dbReference>
<name>A0A085N617_9BILA</name>
<dbReference type="EMBL" id="KL367548">
    <property type="protein sequence ID" value="KFD64913.1"/>
    <property type="molecule type" value="Genomic_DNA"/>
</dbReference>
<dbReference type="GO" id="GO:0000340">
    <property type="term" value="F:RNA 7-methylguanosine cap binding"/>
    <property type="evidence" value="ECO:0007669"/>
    <property type="project" value="TreeGrafter"/>
</dbReference>
<evidence type="ECO:0008006" key="4">
    <source>
        <dbReference type="Google" id="ProtNLM"/>
    </source>
</evidence>
<dbReference type="GO" id="GO:0003743">
    <property type="term" value="F:translation initiation factor activity"/>
    <property type="evidence" value="ECO:0007669"/>
    <property type="project" value="UniProtKB-KW"/>
</dbReference>
<evidence type="ECO:0000256" key="2">
    <source>
        <dbReference type="SAM" id="MobiDB-lite"/>
    </source>
</evidence>
<proteinExistence type="inferred from homology"/>
<reference evidence="3" key="1">
    <citation type="journal article" date="2014" name="Nat. Genet.">
        <title>Genome and transcriptome of the porcine whipworm Trichuris suis.</title>
        <authorList>
            <person name="Jex A.R."/>
            <person name="Nejsum P."/>
            <person name="Schwarz E.M."/>
            <person name="Hu L."/>
            <person name="Young N.D."/>
            <person name="Hall R.S."/>
            <person name="Korhonen P.K."/>
            <person name="Liao S."/>
            <person name="Thamsborg S."/>
            <person name="Xia J."/>
            <person name="Xu P."/>
            <person name="Wang S."/>
            <person name="Scheerlinck J.P."/>
            <person name="Hofmann A."/>
            <person name="Sternberg P.W."/>
            <person name="Wang J."/>
            <person name="Gasser R.B."/>
        </authorList>
    </citation>
    <scope>NUCLEOTIDE SEQUENCE [LARGE SCALE GENOMIC DNA]</scope>
    <source>
        <strain evidence="3">DCEP-RM93F</strain>
    </source>
</reference>
<sequence>MNTPPIDDRQVNDQAGSSANAHERSSRKIEAVYKKTGTHFPEAARYDVYGTLLSSRPIFTLSEPWIWWCHDYEDKFNCNWLHGLKRLGRIDTSNHFWHLFQQLGPPSDLPNGFGYYVFKYDATVVKEEPENRHGGKVVISMKRDCPTTAVRVNKCWIELTVSLLSGQFGSYGNVVNGVFVCSCLKTYSIGFWVHSRSSEAEKRFLCEVMNIVATPKDPARYEPHDNNFTYL</sequence>
<keyword evidence="1" id="KW-0648">Protein biosynthesis</keyword>
<accession>A0A085N617</accession>
<dbReference type="InterPro" id="IPR001040">
    <property type="entry name" value="TIF_eIF_4E"/>
</dbReference>
<keyword evidence="1" id="KW-0694">RNA-binding</keyword>
<dbReference type="AlphaFoldDB" id="A0A085N617"/>
<feature type="non-terminal residue" evidence="3">
    <location>
        <position position="231"/>
    </location>
</feature>
<organism evidence="3">
    <name type="scientific">Trichuris suis</name>
    <name type="common">pig whipworm</name>
    <dbReference type="NCBI Taxonomy" id="68888"/>
    <lineage>
        <taxon>Eukaryota</taxon>
        <taxon>Metazoa</taxon>
        <taxon>Ecdysozoa</taxon>
        <taxon>Nematoda</taxon>
        <taxon>Enoplea</taxon>
        <taxon>Dorylaimia</taxon>
        <taxon>Trichinellida</taxon>
        <taxon>Trichuridae</taxon>
        <taxon>Trichuris</taxon>
    </lineage>
</organism>
<feature type="compositionally biased region" description="Basic and acidic residues" evidence="2">
    <location>
        <begin position="1"/>
        <end position="11"/>
    </location>
</feature>
<dbReference type="SUPFAM" id="SSF55418">
    <property type="entry name" value="eIF4e-like"/>
    <property type="match status" value="1"/>
</dbReference>
<dbReference type="Pfam" id="PF01652">
    <property type="entry name" value="IF4E"/>
    <property type="match status" value="1"/>
</dbReference>
<evidence type="ECO:0000313" key="3">
    <source>
        <dbReference type="EMBL" id="KFD64913.1"/>
    </source>
</evidence>
<protein>
    <recommendedName>
        <fullName evidence="4">Eukaryotic initiation factor 4E</fullName>
    </recommendedName>
</protein>
<dbReference type="Proteomes" id="UP000030758">
    <property type="component" value="Unassembled WGS sequence"/>
</dbReference>
<dbReference type="InterPro" id="IPR023398">
    <property type="entry name" value="TIF_eIF4e-like"/>
</dbReference>
<keyword evidence="1" id="KW-0396">Initiation factor</keyword>
<comment type="similarity">
    <text evidence="1">Belongs to the eukaryotic initiation factor 4E family.</text>
</comment>
<dbReference type="GO" id="GO:0016281">
    <property type="term" value="C:eukaryotic translation initiation factor 4F complex"/>
    <property type="evidence" value="ECO:0007669"/>
    <property type="project" value="TreeGrafter"/>
</dbReference>
<evidence type="ECO:0000256" key="1">
    <source>
        <dbReference type="RuleBase" id="RU004374"/>
    </source>
</evidence>